<evidence type="ECO:0000313" key="2">
    <source>
        <dbReference type="Proteomes" id="UP000509597"/>
    </source>
</evidence>
<sequence>MSHADGKLTLEWVSPHVLGDVWPIIRPWVERVISKAQEPYLAEDVFYEIKAANARLFLFLTPEKEIVGHVVIQPLGKTLHLWQIFGVAGHSADVVLCLNEHLDAIAAGEFAKEITFSSPRKGWCKWLETIGFTPKSVVYQRELKHG</sequence>
<dbReference type="KEGG" id="chiz:HQ393_04905"/>
<protein>
    <recommendedName>
        <fullName evidence="3">N-acetyltransferase domain-containing protein</fullName>
    </recommendedName>
</protein>
<dbReference type="RefSeq" id="WP_179357726.1">
    <property type="nucleotide sequence ID" value="NZ_CP058627.1"/>
</dbReference>
<dbReference type="AlphaFoldDB" id="A0A7H9BGD5"/>
<evidence type="ECO:0000313" key="1">
    <source>
        <dbReference type="EMBL" id="QLG87645.1"/>
    </source>
</evidence>
<organism evidence="1 2">
    <name type="scientific">Chitinibacter bivalviorum</name>
    <dbReference type="NCBI Taxonomy" id="2739434"/>
    <lineage>
        <taxon>Bacteria</taxon>
        <taxon>Pseudomonadati</taxon>
        <taxon>Pseudomonadota</taxon>
        <taxon>Betaproteobacteria</taxon>
        <taxon>Neisseriales</taxon>
        <taxon>Chitinibacteraceae</taxon>
        <taxon>Chitinibacter</taxon>
    </lineage>
</organism>
<gene>
    <name evidence="1" type="ORF">HQ393_04905</name>
</gene>
<dbReference type="EMBL" id="CP058627">
    <property type="protein sequence ID" value="QLG87645.1"/>
    <property type="molecule type" value="Genomic_DNA"/>
</dbReference>
<reference evidence="1 2" key="1">
    <citation type="submission" date="2020-07" db="EMBL/GenBank/DDBJ databases">
        <title>Complete genome sequence of Chitinibacter sp. 2T18.</title>
        <authorList>
            <person name="Bae J.-W."/>
            <person name="Choi J.-W."/>
        </authorList>
    </citation>
    <scope>NUCLEOTIDE SEQUENCE [LARGE SCALE GENOMIC DNA]</scope>
    <source>
        <strain evidence="1 2">2T18</strain>
    </source>
</reference>
<name>A0A7H9BGD5_9NEIS</name>
<proteinExistence type="predicted"/>
<dbReference type="Proteomes" id="UP000509597">
    <property type="component" value="Chromosome"/>
</dbReference>
<accession>A0A7H9BGD5</accession>
<keyword evidence="2" id="KW-1185">Reference proteome</keyword>
<evidence type="ECO:0008006" key="3">
    <source>
        <dbReference type="Google" id="ProtNLM"/>
    </source>
</evidence>